<evidence type="ECO:0000256" key="1">
    <source>
        <dbReference type="SAM" id="Phobius"/>
    </source>
</evidence>
<name>A0ABD5NYT5_9EURY</name>
<protein>
    <submittedName>
        <fullName evidence="2">CbaC protein</fullName>
    </submittedName>
</protein>
<evidence type="ECO:0000313" key="3">
    <source>
        <dbReference type="Proteomes" id="UP001595821"/>
    </source>
</evidence>
<accession>A0ABD5NYT5</accession>
<dbReference type="Proteomes" id="UP001595821">
    <property type="component" value="Unassembled WGS sequence"/>
</dbReference>
<proteinExistence type="predicted"/>
<keyword evidence="1" id="KW-0812">Transmembrane</keyword>
<feature type="transmembrane region" description="Helical" evidence="1">
    <location>
        <begin position="33"/>
        <end position="55"/>
    </location>
</feature>
<evidence type="ECO:0000313" key="2">
    <source>
        <dbReference type="EMBL" id="MFC4247196.1"/>
    </source>
</evidence>
<keyword evidence="1" id="KW-0472">Membrane</keyword>
<dbReference type="GeneID" id="71853840"/>
<feature type="transmembrane region" description="Helical" evidence="1">
    <location>
        <begin position="6"/>
        <end position="26"/>
    </location>
</feature>
<dbReference type="AlphaFoldDB" id="A0ABD5NYT5"/>
<keyword evidence="1" id="KW-1133">Transmembrane helix</keyword>
<organism evidence="2 3">
    <name type="scientific">Natribaculum luteum</name>
    <dbReference type="NCBI Taxonomy" id="1586232"/>
    <lineage>
        <taxon>Archaea</taxon>
        <taxon>Methanobacteriati</taxon>
        <taxon>Methanobacteriota</taxon>
        <taxon>Stenosarchaea group</taxon>
        <taxon>Halobacteria</taxon>
        <taxon>Halobacteriales</taxon>
        <taxon>Natrialbaceae</taxon>
        <taxon>Natribaculum</taxon>
    </lineage>
</organism>
<dbReference type="EMBL" id="JBHSDJ010000029">
    <property type="protein sequence ID" value="MFC4247196.1"/>
    <property type="molecule type" value="Genomic_DNA"/>
</dbReference>
<reference evidence="2 3" key="1">
    <citation type="journal article" date="2014" name="Int. J. Syst. Evol. Microbiol.">
        <title>Complete genome sequence of Corynebacterium casei LMG S-19264T (=DSM 44701T), isolated from a smear-ripened cheese.</title>
        <authorList>
            <consortium name="US DOE Joint Genome Institute (JGI-PGF)"/>
            <person name="Walter F."/>
            <person name="Albersmeier A."/>
            <person name="Kalinowski J."/>
            <person name="Ruckert C."/>
        </authorList>
    </citation>
    <scope>NUCLEOTIDE SEQUENCE [LARGE SCALE GENOMIC DNA]</scope>
    <source>
        <strain evidence="2 3">IBRC-M 10912</strain>
    </source>
</reference>
<gene>
    <name evidence="2" type="ORF">ACFOZ7_09330</name>
</gene>
<dbReference type="RefSeq" id="WP_246974577.1">
    <property type="nucleotide sequence ID" value="NZ_CP095397.1"/>
</dbReference>
<comment type="caution">
    <text evidence="2">The sequence shown here is derived from an EMBL/GenBank/DDBJ whole genome shotgun (WGS) entry which is preliminary data.</text>
</comment>
<sequence>MRISRSGLLILIGILIPVIVELRTLFDMLGIEISVAGTLLIGVLAIGVIVFWATLPESDDSDAA</sequence>